<dbReference type="GO" id="GO:0005802">
    <property type="term" value="C:trans-Golgi network"/>
    <property type="evidence" value="ECO:0007669"/>
    <property type="project" value="TreeGrafter"/>
</dbReference>
<protein>
    <submittedName>
        <fullName evidence="4">Uncharacterized protein</fullName>
    </submittedName>
</protein>
<dbReference type="InterPro" id="IPR032691">
    <property type="entry name" value="Mon2/Sec7/BIG1-like_HUS"/>
</dbReference>
<evidence type="ECO:0000256" key="1">
    <source>
        <dbReference type="ARBA" id="ARBA00022448"/>
    </source>
</evidence>
<dbReference type="Pfam" id="PF16213">
    <property type="entry name" value="DCB"/>
    <property type="match status" value="1"/>
</dbReference>
<reference evidence="4 5" key="1">
    <citation type="journal article" date="2014" name="Agronomy (Basel)">
        <title>A Draft Genome Sequence for Ensete ventricosum, the Drought-Tolerant Tree Against Hunger.</title>
        <authorList>
            <person name="Harrison J."/>
            <person name="Moore K.A."/>
            <person name="Paszkiewicz K."/>
            <person name="Jones T."/>
            <person name="Grant M."/>
            <person name="Ambacheew D."/>
            <person name="Muzemil S."/>
            <person name="Studholme D.J."/>
        </authorList>
    </citation>
    <scope>NUCLEOTIDE SEQUENCE [LARGE SCALE GENOMIC DNA]</scope>
</reference>
<dbReference type="PANTHER" id="PTHR10663">
    <property type="entry name" value="GUANYL-NUCLEOTIDE EXCHANGE FACTOR"/>
    <property type="match status" value="1"/>
</dbReference>
<dbReference type="GO" id="GO:0005085">
    <property type="term" value="F:guanyl-nucleotide exchange factor activity"/>
    <property type="evidence" value="ECO:0007669"/>
    <property type="project" value="UniProtKB-KW"/>
</dbReference>
<gene>
    <name evidence="4" type="ORF">B296_00032483</name>
</gene>
<proteinExistence type="predicted"/>
<keyword evidence="1" id="KW-0813">Transport</keyword>
<dbReference type="InterPro" id="IPR032629">
    <property type="entry name" value="DCB_dom"/>
</dbReference>
<keyword evidence="2" id="KW-0344">Guanine-nucleotide releasing factor</keyword>
<evidence type="ECO:0000256" key="2">
    <source>
        <dbReference type="ARBA" id="ARBA00022658"/>
    </source>
</evidence>
<dbReference type="Proteomes" id="UP000287651">
    <property type="component" value="Unassembled WGS sequence"/>
</dbReference>
<name>A0A426Z2M9_ENSVE</name>
<dbReference type="EMBL" id="AMZH03008778">
    <property type="protein sequence ID" value="RRT58245.1"/>
    <property type="molecule type" value="Genomic_DNA"/>
</dbReference>
<sequence length="362" mass="38758">MAFFQALGGSSRAGRVLGPALDKIIKNAAWRKHSNLVAACKAALDHLDGLADSPDLDDTSPLLGLPSAAADSLLQPLVIAIDSGSPKVAEPALECSQKLFSHGLLRGEINLQTDADDAPRSAASRLLASVCSCGGIGDEAIELAMLRVLIAAVRSPTVLVRDECLAQIVRSCYNVYLGSQSGANQLCAKLVLAQMLVIIYARVEADAMDVIRVRTVSIADMMDLSDRNLNDSTLVQAAQNFINEVMEGNEAEPLPSKSHKGEGFVSTESSEGEGAVNGGLSKIREDGLFLFKNLCKLSMKFSTQENPEDPLLLRGKVLSLELLKLAIENAGPLWRTNERQVFLGPVLPSVFSTFFFQCLISC</sequence>
<organism evidence="4 5">
    <name type="scientific">Ensete ventricosum</name>
    <name type="common">Abyssinian banana</name>
    <name type="synonym">Musa ensete</name>
    <dbReference type="NCBI Taxonomy" id="4639"/>
    <lineage>
        <taxon>Eukaryota</taxon>
        <taxon>Viridiplantae</taxon>
        <taxon>Streptophyta</taxon>
        <taxon>Embryophyta</taxon>
        <taxon>Tracheophyta</taxon>
        <taxon>Spermatophyta</taxon>
        <taxon>Magnoliopsida</taxon>
        <taxon>Liliopsida</taxon>
        <taxon>Zingiberales</taxon>
        <taxon>Musaceae</taxon>
        <taxon>Ensete</taxon>
    </lineage>
</organism>
<dbReference type="SUPFAM" id="SSF48371">
    <property type="entry name" value="ARM repeat"/>
    <property type="match status" value="1"/>
</dbReference>
<dbReference type="AlphaFoldDB" id="A0A426Z2M9"/>
<evidence type="ECO:0000256" key="3">
    <source>
        <dbReference type="ARBA" id="ARBA00022927"/>
    </source>
</evidence>
<dbReference type="InterPro" id="IPR016024">
    <property type="entry name" value="ARM-type_fold"/>
</dbReference>
<dbReference type="GO" id="GO:0015031">
    <property type="term" value="P:protein transport"/>
    <property type="evidence" value="ECO:0007669"/>
    <property type="project" value="UniProtKB-KW"/>
</dbReference>
<evidence type="ECO:0000313" key="4">
    <source>
        <dbReference type="EMBL" id="RRT58245.1"/>
    </source>
</evidence>
<dbReference type="Pfam" id="PF12783">
    <property type="entry name" value="Sec7-like_HUS"/>
    <property type="match status" value="1"/>
</dbReference>
<evidence type="ECO:0000313" key="5">
    <source>
        <dbReference type="Proteomes" id="UP000287651"/>
    </source>
</evidence>
<comment type="caution">
    <text evidence="4">The sequence shown here is derived from an EMBL/GenBank/DDBJ whole genome shotgun (WGS) entry which is preliminary data.</text>
</comment>
<keyword evidence="3" id="KW-0653">Protein transport</keyword>
<dbReference type="PANTHER" id="PTHR10663:SF108">
    <property type="entry name" value="BREFELDIN A-INHIBITED GUANINE NUCLEOTIDE-EXCHANGE PROTEIN 1"/>
    <property type="match status" value="1"/>
</dbReference>
<accession>A0A426Z2M9</accession>